<dbReference type="PANTHER" id="PTHR23077">
    <property type="entry name" value="AAA-FAMILY ATPASE"/>
    <property type="match status" value="1"/>
</dbReference>
<evidence type="ECO:0000256" key="1">
    <source>
        <dbReference type="RuleBase" id="RU003651"/>
    </source>
</evidence>
<dbReference type="GO" id="GO:0005829">
    <property type="term" value="C:cytosol"/>
    <property type="evidence" value="ECO:0007669"/>
    <property type="project" value="TreeGrafter"/>
</dbReference>
<keyword evidence="1" id="KW-0547">Nucleotide-binding</keyword>
<evidence type="ECO:0000313" key="4">
    <source>
        <dbReference type="Proteomes" id="UP000762676"/>
    </source>
</evidence>
<feature type="domain" description="AAA+ ATPase" evidence="2">
    <location>
        <begin position="113"/>
        <end position="253"/>
    </location>
</feature>
<dbReference type="InterPro" id="IPR027417">
    <property type="entry name" value="P-loop_NTPase"/>
</dbReference>
<feature type="non-terminal residue" evidence="3">
    <location>
        <position position="578"/>
    </location>
</feature>
<dbReference type="Proteomes" id="UP000762676">
    <property type="component" value="Unassembled WGS sequence"/>
</dbReference>
<reference evidence="3 4" key="1">
    <citation type="journal article" date="2021" name="Elife">
        <title>Chloroplast acquisition without the gene transfer in kleptoplastic sea slugs, Plakobranchus ocellatus.</title>
        <authorList>
            <person name="Maeda T."/>
            <person name="Takahashi S."/>
            <person name="Yoshida T."/>
            <person name="Shimamura S."/>
            <person name="Takaki Y."/>
            <person name="Nagai Y."/>
            <person name="Toyoda A."/>
            <person name="Suzuki Y."/>
            <person name="Arimoto A."/>
            <person name="Ishii H."/>
            <person name="Satoh N."/>
            <person name="Nishiyama T."/>
            <person name="Hasebe M."/>
            <person name="Maruyama T."/>
            <person name="Minagawa J."/>
            <person name="Obokata J."/>
            <person name="Shigenobu S."/>
        </authorList>
    </citation>
    <scope>NUCLEOTIDE SEQUENCE [LARGE SCALE GENOMIC DNA]</scope>
</reference>
<accession>A0AAV4J9H6</accession>
<keyword evidence="1" id="KW-0067">ATP-binding</keyword>
<dbReference type="InterPro" id="IPR003593">
    <property type="entry name" value="AAA+_ATPase"/>
</dbReference>
<name>A0AAV4J9H6_9GAST</name>
<dbReference type="Pfam" id="PF17862">
    <property type="entry name" value="AAA_lid_3"/>
    <property type="match status" value="1"/>
</dbReference>
<feature type="domain" description="AAA+ ATPase" evidence="2">
    <location>
        <begin position="385"/>
        <end position="576"/>
    </location>
</feature>
<dbReference type="InterPro" id="IPR003960">
    <property type="entry name" value="ATPase_AAA_CS"/>
</dbReference>
<protein>
    <submittedName>
        <fullName evidence="3">Spermatogenesis-associated protein 5-like protein 1</fullName>
    </submittedName>
</protein>
<dbReference type="InterPro" id="IPR003959">
    <property type="entry name" value="ATPase_AAA_core"/>
</dbReference>
<dbReference type="SMART" id="SM00382">
    <property type="entry name" value="AAA"/>
    <property type="match status" value="2"/>
</dbReference>
<gene>
    <name evidence="3" type="ORF">ElyMa_006853400</name>
</gene>
<dbReference type="GO" id="GO:0031593">
    <property type="term" value="F:polyubiquitin modification-dependent protein binding"/>
    <property type="evidence" value="ECO:0007669"/>
    <property type="project" value="TreeGrafter"/>
</dbReference>
<organism evidence="3 4">
    <name type="scientific">Elysia marginata</name>
    <dbReference type="NCBI Taxonomy" id="1093978"/>
    <lineage>
        <taxon>Eukaryota</taxon>
        <taxon>Metazoa</taxon>
        <taxon>Spiralia</taxon>
        <taxon>Lophotrochozoa</taxon>
        <taxon>Mollusca</taxon>
        <taxon>Gastropoda</taxon>
        <taxon>Heterobranchia</taxon>
        <taxon>Euthyneura</taxon>
        <taxon>Panpulmonata</taxon>
        <taxon>Sacoglossa</taxon>
        <taxon>Placobranchoidea</taxon>
        <taxon>Plakobranchidae</taxon>
        <taxon>Elysia</taxon>
    </lineage>
</organism>
<dbReference type="Pfam" id="PF00004">
    <property type="entry name" value="AAA"/>
    <property type="match status" value="2"/>
</dbReference>
<dbReference type="AlphaFoldDB" id="A0AAV4J9H6"/>
<comment type="caution">
    <text evidence="3">The sequence shown here is derived from an EMBL/GenBank/DDBJ whole genome shotgun (WGS) entry which is preliminary data.</text>
</comment>
<dbReference type="Gene3D" id="3.40.50.300">
    <property type="entry name" value="P-loop containing nucleotide triphosphate hydrolases"/>
    <property type="match status" value="2"/>
</dbReference>
<dbReference type="SUPFAM" id="SSF52540">
    <property type="entry name" value="P-loop containing nucleoside triphosphate hydrolases"/>
    <property type="match status" value="2"/>
</dbReference>
<evidence type="ECO:0000313" key="3">
    <source>
        <dbReference type="EMBL" id="GFS18654.1"/>
    </source>
</evidence>
<keyword evidence="4" id="KW-1185">Reference proteome</keyword>
<dbReference type="Gene3D" id="1.10.8.60">
    <property type="match status" value="1"/>
</dbReference>
<comment type="similarity">
    <text evidence="1">Belongs to the AAA ATPase family.</text>
</comment>
<dbReference type="InterPro" id="IPR050168">
    <property type="entry name" value="AAA_ATPase_domain"/>
</dbReference>
<dbReference type="GO" id="GO:0016887">
    <property type="term" value="F:ATP hydrolysis activity"/>
    <property type="evidence" value="ECO:0007669"/>
    <property type="project" value="InterPro"/>
</dbReference>
<dbReference type="EMBL" id="BMAT01013704">
    <property type="protein sequence ID" value="GFS18654.1"/>
    <property type="molecule type" value="Genomic_DNA"/>
</dbReference>
<sequence length="578" mass="62928">MAKLRRQCHMVLVNSHITSGMTVSLLHSKLATAYGIPTIIISKCQLNKGSECIEMCRVDHKTEINIVEVQSSDYFMLRCDKEKIHLGGLDQELQHLKTLLEFNRICGLVPAQRTVGVILHGPPGCGKTSLGKALAQSYNAAFLNVESTNINKTEFGAGAEALKGIFNRAVSLTNEGPVILFLDELDMLCPPPSAASLGSRQLTSALVSQMDWLHDAEVPGLLVVAATNTISSVNPALRRPGRFERELLLNVPSQRQRLTILETQGHAMMLTVGNDVSLEGLALMTPGFVGADLQLLCQEALNHAFSRVGSSNSVSEHLPVQNCDFMAALHKVTPSLKKGLNCHVDLKGVKWDEIGGLEDIKSEIRQSIEWPLMHPESLRRMDLAATKGVLLYGPPGCCKTTLVRAAATSCHVTFLSLNVAQVFSPYVGESERIISEAFQKARALSPAILFFDEIDSLVGKRSSGGGQSRVQERVLATMLNEMDGIGTRLDLKTNAYSQPGNIEKESVAGATCEEIKGQAPCIVSEKQSQSHREKSLSDIDMSRVIVIGATNCPDMLDHAILRPGRLDRHIYVPPPDTE</sequence>
<dbReference type="PANTHER" id="PTHR23077:SF194">
    <property type="entry name" value="ATPASE FAMILY GENE 2 PROTEIN HOMOLOG B"/>
    <property type="match status" value="1"/>
</dbReference>
<evidence type="ECO:0000259" key="2">
    <source>
        <dbReference type="SMART" id="SM00382"/>
    </source>
</evidence>
<dbReference type="GO" id="GO:0005524">
    <property type="term" value="F:ATP binding"/>
    <property type="evidence" value="ECO:0007669"/>
    <property type="project" value="UniProtKB-KW"/>
</dbReference>
<dbReference type="PROSITE" id="PS00674">
    <property type="entry name" value="AAA"/>
    <property type="match status" value="1"/>
</dbReference>
<dbReference type="GO" id="GO:0097352">
    <property type="term" value="P:autophagosome maturation"/>
    <property type="evidence" value="ECO:0007669"/>
    <property type="project" value="TreeGrafter"/>
</dbReference>
<dbReference type="GO" id="GO:0030970">
    <property type="term" value="P:retrograde protein transport, ER to cytosol"/>
    <property type="evidence" value="ECO:0007669"/>
    <property type="project" value="TreeGrafter"/>
</dbReference>
<dbReference type="InterPro" id="IPR041569">
    <property type="entry name" value="AAA_lid_3"/>
</dbReference>
<dbReference type="GO" id="GO:0034098">
    <property type="term" value="C:VCP-NPL4-UFD1 AAA ATPase complex"/>
    <property type="evidence" value="ECO:0007669"/>
    <property type="project" value="TreeGrafter"/>
</dbReference>
<dbReference type="GO" id="GO:0005634">
    <property type="term" value="C:nucleus"/>
    <property type="evidence" value="ECO:0007669"/>
    <property type="project" value="TreeGrafter"/>
</dbReference>
<proteinExistence type="inferred from homology"/>
<dbReference type="GO" id="GO:0051228">
    <property type="term" value="P:mitotic spindle disassembly"/>
    <property type="evidence" value="ECO:0007669"/>
    <property type="project" value="TreeGrafter"/>
</dbReference>